<protein>
    <submittedName>
        <fullName evidence="3">Uncharacterized protein</fullName>
    </submittedName>
</protein>
<organism evidence="3 4">
    <name type="scientific">Hydrogenophaga crocea</name>
    <dbReference type="NCBI Taxonomy" id="2716225"/>
    <lineage>
        <taxon>Bacteria</taxon>
        <taxon>Pseudomonadati</taxon>
        <taxon>Pseudomonadota</taxon>
        <taxon>Betaproteobacteria</taxon>
        <taxon>Burkholderiales</taxon>
        <taxon>Comamonadaceae</taxon>
        <taxon>Hydrogenophaga</taxon>
    </lineage>
</organism>
<evidence type="ECO:0000256" key="1">
    <source>
        <dbReference type="SAM" id="MobiDB-lite"/>
    </source>
</evidence>
<feature type="transmembrane region" description="Helical" evidence="2">
    <location>
        <begin position="70"/>
        <end position="98"/>
    </location>
</feature>
<keyword evidence="2" id="KW-0472">Membrane</keyword>
<feature type="transmembrane region" description="Helical" evidence="2">
    <location>
        <begin position="37"/>
        <end position="58"/>
    </location>
</feature>
<evidence type="ECO:0000313" key="4">
    <source>
        <dbReference type="Proteomes" id="UP000503162"/>
    </source>
</evidence>
<feature type="transmembrane region" description="Helical" evidence="2">
    <location>
        <begin position="119"/>
        <end position="139"/>
    </location>
</feature>
<name>A0A6G8ID77_9BURK</name>
<keyword evidence="2" id="KW-0812">Transmembrane</keyword>
<reference evidence="3 4" key="1">
    <citation type="submission" date="2020-03" db="EMBL/GenBank/DDBJ databases">
        <title>Hydrogenophaga sp. nov. isolated from cyanobacterial mat.</title>
        <authorList>
            <person name="Thorat V."/>
            <person name="Kirdat K."/>
            <person name="Tiwarekar B."/>
            <person name="Costa E.D."/>
            <person name="Yadav A."/>
        </authorList>
    </citation>
    <scope>NUCLEOTIDE SEQUENCE [LARGE SCALE GENOMIC DNA]</scope>
    <source>
        <strain evidence="3 4">BA0156</strain>
    </source>
</reference>
<keyword evidence="2" id="KW-1133">Transmembrane helix</keyword>
<evidence type="ECO:0000256" key="2">
    <source>
        <dbReference type="SAM" id="Phobius"/>
    </source>
</evidence>
<gene>
    <name evidence="3" type="ORF">G9Q37_02800</name>
</gene>
<accession>A0A6G8ID77</accession>
<feature type="transmembrane region" description="Helical" evidence="2">
    <location>
        <begin position="215"/>
        <end position="236"/>
    </location>
</feature>
<evidence type="ECO:0000313" key="3">
    <source>
        <dbReference type="EMBL" id="QIM51137.1"/>
    </source>
</evidence>
<dbReference type="EMBL" id="CP049989">
    <property type="protein sequence ID" value="QIM51137.1"/>
    <property type="molecule type" value="Genomic_DNA"/>
</dbReference>
<feature type="transmembrane region" description="Helical" evidence="2">
    <location>
        <begin position="151"/>
        <end position="172"/>
    </location>
</feature>
<feature type="transmembrane region" description="Helical" evidence="2">
    <location>
        <begin position="243"/>
        <end position="263"/>
    </location>
</feature>
<keyword evidence="4" id="KW-1185">Reference proteome</keyword>
<dbReference type="KEGG" id="hcz:G9Q37_02800"/>
<sequence length="391" mass="40971">MSANAGETSAADLASTEVSPPEPWAPVRRSLQQMRDVPWAALGALATGSGVALLTVYFHAMGFVPADIPAILGASVFVAMAALALFAWVLMSLAAPLWAHQAGQLAITQDMANGRVDIAGFWGLPSLQALGVGLFFLWLGGQSTLECLSSAGPLAGVGAVLAFSGALAWYWCESQVRVDRRTRLKRLLSAGGVCLVSVLPVSALLILFWPANGAGWGHVAVMAAAWVIMVGAAAAVRHVPVWASALCITAIFPALAISLPLFLGSPLNFPNKVAELVGLRTARAVELRVPATTCRLIKSAHDAHFSPQTLLCEEGEWHPVQAQVLVNLGPRWLIELPLASGRDQAAGTGLRVTVPAEGIQIVQRPASSPAASCTRRWRLTSPTNPSSPSPG</sequence>
<feature type="region of interest" description="Disordered" evidence="1">
    <location>
        <begin position="365"/>
        <end position="391"/>
    </location>
</feature>
<dbReference type="AlphaFoldDB" id="A0A6G8ID77"/>
<proteinExistence type="predicted"/>
<dbReference type="Proteomes" id="UP000503162">
    <property type="component" value="Chromosome"/>
</dbReference>
<feature type="transmembrane region" description="Helical" evidence="2">
    <location>
        <begin position="184"/>
        <end position="209"/>
    </location>
</feature>
<feature type="region of interest" description="Disordered" evidence="1">
    <location>
        <begin position="1"/>
        <end position="24"/>
    </location>
</feature>
<dbReference type="RefSeq" id="WP_166224255.1">
    <property type="nucleotide sequence ID" value="NZ_CP049989.1"/>
</dbReference>